<feature type="compositionally biased region" description="Basic and acidic residues" evidence="11">
    <location>
        <begin position="585"/>
        <end position="600"/>
    </location>
</feature>
<evidence type="ECO:0000256" key="1">
    <source>
        <dbReference type="ARBA" id="ARBA00004629"/>
    </source>
</evidence>
<feature type="compositionally biased region" description="Low complexity" evidence="11">
    <location>
        <begin position="756"/>
        <end position="769"/>
    </location>
</feature>
<feature type="domain" description="Chromosome segregation protein Spc25 C-terminal" evidence="12">
    <location>
        <begin position="176"/>
        <end position="209"/>
    </location>
</feature>
<evidence type="ECO:0000256" key="6">
    <source>
        <dbReference type="ARBA" id="ARBA00022838"/>
    </source>
</evidence>
<dbReference type="GO" id="GO:0031262">
    <property type="term" value="C:Ndc80 complex"/>
    <property type="evidence" value="ECO:0007669"/>
    <property type="project" value="InterPro"/>
</dbReference>
<feature type="compositionally biased region" description="Low complexity" evidence="11">
    <location>
        <begin position="487"/>
        <end position="504"/>
    </location>
</feature>
<keyword evidence="14" id="KW-1185">Reference proteome</keyword>
<evidence type="ECO:0000256" key="7">
    <source>
        <dbReference type="ARBA" id="ARBA00023054"/>
    </source>
</evidence>
<protein>
    <submittedName>
        <fullName evidence="13">Kinetochore protein spc25</fullName>
    </submittedName>
</protein>
<feature type="region of interest" description="Disordered" evidence="11">
    <location>
        <begin position="233"/>
        <end position="272"/>
    </location>
</feature>
<keyword evidence="4" id="KW-0132">Cell division</keyword>
<organism evidence="13 14">
    <name type="scientific">Thanatephorus cucumeris (strain AG1-IB / isolate 7/3/14)</name>
    <name type="common">Lettuce bottom rot fungus</name>
    <name type="synonym">Rhizoctonia solani</name>
    <dbReference type="NCBI Taxonomy" id="1108050"/>
    <lineage>
        <taxon>Eukaryota</taxon>
        <taxon>Fungi</taxon>
        <taxon>Dikarya</taxon>
        <taxon>Basidiomycota</taxon>
        <taxon>Agaricomycotina</taxon>
        <taxon>Agaricomycetes</taxon>
        <taxon>Cantharellales</taxon>
        <taxon>Ceratobasidiaceae</taxon>
        <taxon>Rhizoctonia</taxon>
        <taxon>Rhizoctonia solani AG-1</taxon>
    </lineage>
</organism>
<dbReference type="GO" id="GO:0051301">
    <property type="term" value="P:cell division"/>
    <property type="evidence" value="ECO:0007669"/>
    <property type="project" value="UniProtKB-KW"/>
</dbReference>
<keyword evidence="3" id="KW-0158">Chromosome</keyword>
<dbReference type="OrthoDB" id="5563016at2759"/>
<keyword evidence="5" id="KW-0498">Mitosis</keyword>
<dbReference type="GO" id="GO:0003779">
    <property type="term" value="F:actin binding"/>
    <property type="evidence" value="ECO:0007669"/>
    <property type="project" value="TreeGrafter"/>
</dbReference>
<feature type="compositionally biased region" description="Polar residues" evidence="11">
    <location>
        <begin position="843"/>
        <end position="870"/>
    </location>
</feature>
<sequence length="1026" mass="112227">MATTKGNTRPALVTDLRKLLTQPNPTIPLYFDSTLEKMTVFKNAVNAYVTSGQAEIARRQEKHKSVLRRENDKVVKMNAEIEQFRVDEMNLMKTLKREQEEKAEAEAKLAEYNAQLKDVEENRAAVDVELEDLRSRTDKLKLEKSQDLAKLEHQVALNEPEAQSLSDLLKWTVEGVQRDVLRIKFTHIDESDWAREFSFVVDLSERTYKAEVGRSSEHDVRCMATTTTTLKMDSSTMAKPTRKATSPAQPLHSHGHSQQPFPHGQVPYGQPQPGYYYPQPGYPQGYFAQSPDQQQQQQFAQWAFQQMLNSQQQQAMAGVPPGARTGSGGEYTYGQMMPPHMGFQSGTPPPGPMHYGSVGRAGADHQGFHPYRRPGPGPGPGPGQPMPQARPSNGEFGVFQQQQQPPQPQQYYNHTHPAGYPQPQRPYARENNGSATSLHSNGSGSGRQRTASNPRAPNPGGQRHGRNQSAGSSVAPERSVTPPARQTTASPASSTGSPTTGSAPQQLPNGRATPNSGTPAMRPAKPSPLSQSQQVTPDPNKRLSRDDSTLGAPHDALPKTSGLKGRLRRALSFSAIQTLDEAEEGKEKLGSRRKAIEKANKANAALQKQQQQQQDGAALESPGAAESIRTTASKKPSRSLFNRRLNASTDNISLQSTVSSASVMIRKLGSMGKLARRNSLAGLTGLFKDKKEKGHKAEVSEASVTHATVEVDRVPGPSPVGTSTMDDMTGLSPAAKLARQHTLKSNAQAAERAKQEAQAAADAAAAAEANRLDEEDEEGSEEFDHVANMHGGFDDEDITVRLGQTRITDPEADDEVWAVGIRRSVERTRKPVKGILRNASNFDQEQYLNKENSSSLRQRSNSETNPTSQPGPLARIPSPDPHHIDGLHRSNSPHETVKTTFSADFGEFTTPSLALTENKISSDKGSFTYTHPALNSSAPVLSSIGNAPTMAQRSATAPGRRRLTFATNLSVYDTFAPTTYDRRSEPATCNRLTPALAQRIKEELNSYKMEEMEVHASSRIHTHFFA</sequence>
<feature type="region of interest" description="Disordered" evidence="11">
    <location>
        <begin position="843"/>
        <end position="894"/>
    </location>
</feature>
<feature type="region of interest" description="Disordered" evidence="11">
    <location>
        <begin position="744"/>
        <end position="782"/>
    </location>
</feature>
<reference evidence="13 14" key="1">
    <citation type="submission" date="2014-11" db="EMBL/GenBank/DDBJ databases">
        <authorList>
            <person name="Wibberg Daniel"/>
        </authorList>
    </citation>
    <scope>NUCLEOTIDE SEQUENCE [LARGE SCALE GENOMIC DNA]</scope>
    <source>
        <strain evidence="13">Rhizoctonia solani AG1-IB 7/3/14</strain>
    </source>
</reference>
<feature type="compositionally biased region" description="Polar residues" evidence="11">
    <location>
        <begin position="528"/>
        <end position="537"/>
    </location>
</feature>
<gene>
    <name evidence="13" type="ORF">RSOLAG1IB_09277</name>
</gene>
<feature type="compositionally biased region" description="Polar residues" evidence="11">
    <location>
        <begin position="505"/>
        <end position="518"/>
    </location>
</feature>
<dbReference type="GO" id="GO:0030036">
    <property type="term" value="P:actin cytoskeleton organization"/>
    <property type="evidence" value="ECO:0007669"/>
    <property type="project" value="TreeGrafter"/>
</dbReference>
<evidence type="ECO:0000259" key="12">
    <source>
        <dbReference type="Pfam" id="PF08234"/>
    </source>
</evidence>
<evidence type="ECO:0000256" key="2">
    <source>
        <dbReference type="ARBA" id="ARBA00006379"/>
    </source>
</evidence>
<proteinExistence type="inferred from homology"/>
<name>A0A0B7FQR4_THACB</name>
<dbReference type="AlphaFoldDB" id="A0A0B7FQR4"/>
<keyword evidence="9" id="KW-0137">Centromere</keyword>
<evidence type="ECO:0000313" key="13">
    <source>
        <dbReference type="EMBL" id="CEL60005.1"/>
    </source>
</evidence>
<evidence type="ECO:0000313" key="14">
    <source>
        <dbReference type="Proteomes" id="UP000059188"/>
    </source>
</evidence>
<comment type="subcellular location">
    <subcellularLocation>
        <location evidence="1">Chromosome</location>
        <location evidence="1">Centromere</location>
        <location evidence="1">Kinetochore</location>
    </subcellularLocation>
</comment>
<keyword evidence="8" id="KW-0131">Cell cycle</keyword>
<feature type="compositionally biased region" description="Basic and acidic residues" evidence="11">
    <location>
        <begin position="539"/>
        <end position="548"/>
    </location>
</feature>
<accession>A0A0B7FQR4</accession>
<feature type="compositionally biased region" description="Low complexity" evidence="11">
    <location>
        <begin position="601"/>
        <end position="619"/>
    </location>
</feature>
<evidence type="ECO:0000256" key="3">
    <source>
        <dbReference type="ARBA" id="ARBA00022454"/>
    </source>
</evidence>
<dbReference type="PANTHER" id="PTHR12751">
    <property type="entry name" value="PHOSPHATASE AND ACTIN REGULATOR PHACTR"/>
    <property type="match status" value="1"/>
</dbReference>
<evidence type="ECO:0000256" key="10">
    <source>
        <dbReference type="SAM" id="Coils"/>
    </source>
</evidence>
<dbReference type="EMBL" id="LN679140">
    <property type="protein sequence ID" value="CEL60005.1"/>
    <property type="molecule type" value="Genomic_DNA"/>
</dbReference>
<feature type="compositionally biased region" description="Polar residues" evidence="11">
    <location>
        <begin position="233"/>
        <end position="248"/>
    </location>
</feature>
<dbReference type="PANTHER" id="PTHR12751:SF18">
    <property type="entry name" value="PHOSPHATASE AND ACTIN REGULATOR 1"/>
    <property type="match status" value="1"/>
</dbReference>
<evidence type="ECO:0000256" key="8">
    <source>
        <dbReference type="ARBA" id="ARBA00023306"/>
    </source>
</evidence>
<feature type="region of interest" description="Disordered" evidence="11">
    <location>
        <begin position="339"/>
        <end position="640"/>
    </location>
</feature>
<feature type="compositionally biased region" description="Pro residues" evidence="11">
    <location>
        <begin position="373"/>
        <end position="385"/>
    </location>
</feature>
<keyword evidence="6" id="KW-0995">Kinetochore</keyword>
<feature type="coiled-coil region" evidence="10">
    <location>
        <begin position="67"/>
        <end position="136"/>
    </location>
</feature>
<dbReference type="Gene3D" id="3.30.457.50">
    <property type="entry name" value="Chromosome segregation protein Spc25"/>
    <property type="match status" value="1"/>
</dbReference>
<dbReference type="Proteomes" id="UP000059188">
    <property type="component" value="Unassembled WGS sequence"/>
</dbReference>
<dbReference type="GO" id="GO:0007059">
    <property type="term" value="P:chromosome segregation"/>
    <property type="evidence" value="ECO:0007669"/>
    <property type="project" value="InterPro"/>
</dbReference>
<keyword evidence="7 10" id="KW-0175">Coiled coil</keyword>
<dbReference type="STRING" id="1108050.A0A0B7FQR4"/>
<dbReference type="CDD" id="cd23784">
    <property type="entry name" value="RWD_Spc25"/>
    <property type="match status" value="1"/>
</dbReference>
<evidence type="ECO:0000256" key="9">
    <source>
        <dbReference type="ARBA" id="ARBA00023328"/>
    </source>
</evidence>
<evidence type="ECO:0000256" key="11">
    <source>
        <dbReference type="SAM" id="MobiDB-lite"/>
    </source>
</evidence>
<evidence type="ECO:0000256" key="5">
    <source>
        <dbReference type="ARBA" id="ARBA00022776"/>
    </source>
</evidence>
<dbReference type="InterPro" id="IPR013255">
    <property type="entry name" value="Spc25_C"/>
</dbReference>
<evidence type="ECO:0000256" key="4">
    <source>
        <dbReference type="ARBA" id="ARBA00022618"/>
    </source>
</evidence>
<dbReference type="Pfam" id="PF08234">
    <property type="entry name" value="Spindle_Spc25"/>
    <property type="match status" value="1"/>
</dbReference>
<feature type="compositionally biased region" description="Polar residues" evidence="11">
    <location>
        <begin position="431"/>
        <end position="455"/>
    </location>
</feature>
<comment type="similarity">
    <text evidence="2">Belongs to the SPC25 family.</text>
</comment>